<keyword evidence="3 6" id="KW-0238">DNA-binding</keyword>
<feature type="region of interest" description="Disordered" evidence="7">
    <location>
        <begin position="262"/>
        <end position="302"/>
    </location>
</feature>
<dbReference type="AlphaFoldDB" id="A0A2P5YKJ1"/>
<evidence type="ECO:0000256" key="2">
    <source>
        <dbReference type="ARBA" id="ARBA00023015"/>
    </source>
</evidence>
<dbReference type="InterPro" id="IPR005175">
    <property type="entry name" value="PPC_dom"/>
</dbReference>
<name>A0A2P5YKJ1_GOSBA</name>
<evidence type="ECO:0000313" key="9">
    <source>
        <dbReference type="EMBL" id="PPS16109.1"/>
    </source>
</evidence>
<dbReference type="Pfam" id="PF00928">
    <property type="entry name" value="Adap_comp_sub"/>
    <property type="match status" value="1"/>
</dbReference>
<proteinExistence type="predicted"/>
<dbReference type="InterPro" id="IPR039605">
    <property type="entry name" value="AHL"/>
</dbReference>
<dbReference type="GO" id="GO:0005634">
    <property type="term" value="C:nucleus"/>
    <property type="evidence" value="ECO:0007669"/>
    <property type="project" value="UniProtKB-SubCell"/>
</dbReference>
<dbReference type="InterPro" id="IPR017956">
    <property type="entry name" value="AT_hook_DNA-bd_motif"/>
</dbReference>
<dbReference type="SUPFAM" id="SSF49447">
    <property type="entry name" value="Second domain of Mu2 adaptin subunit (ap50) of ap2 adaptor"/>
    <property type="match status" value="1"/>
</dbReference>
<dbReference type="InterPro" id="IPR036168">
    <property type="entry name" value="AP2_Mu_C_sf"/>
</dbReference>
<dbReference type="PROSITE" id="PS51742">
    <property type="entry name" value="PPC"/>
    <property type="match status" value="1"/>
</dbReference>
<keyword evidence="5 6" id="KW-0539">Nucleus</keyword>
<evidence type="ECO:0000256" key="7">
    <source>
        <dbReference type="SAM" id="MobiDB-lite"/>
    </source>
</evidence>
<comment type="domain">
    <text evidence="6">The PPC domain mediates interactions between AHL proteins.</text>
</comment>
<evidence type="ECO:0000256" key="1">
    <source>
        <dbReference type="ARBA" id="ARBA00003687"/>
    </source>
</evidence>
<evidence type="ECO:0000313" key="10">
    <source>
        <dbReference type="Proteomes" id="UP000239757"/>
    </source>
</evidence>
<feature type="domain" description="PPC" evidence="8">
    <location>
        <begin position="309"/>
        <end position="449"/>
    </location>
</feature>
<evidence type="ECO:0000256" key="3">
    <source>
        <dbReference type="ARBA" id="ARBA00023125"/>
    </source>
</evidence>
<evidence type="ECO:0000256" key="5">
    <source>
        <dbReference type="ARBA" id="ARBA00023242"/>
    </source>
</evidence>
<organism evidence="9 10">
    <name type="scientific">Gossypium barbadense</name>
    <name type="common">Sea Island cotton</name>
    <name type="synonym">Hibiscus barbadensis</name>
    <dbReference type="NCBI Taxonomy" id="3634"/>
    <lineage>
        <taxon>Eukaryota</taxon>
        <taxon>Viridiplantae</taxon>
        <taxon>Streptophyta</taxon>
        <taxon>Embryophyta</taxon>
        <taxon>Tracheophyta</taxon>
        <taxon>Spermatophyta</taxon>
        <taxon>Magnoliopsida</taxon>
        <taxon>eudicotyledons</taxon>
        <taxon>Gunneridae</taxon>
        <taxon>Pentapetalae</taxon>
        <taxon>rosids</taxon>
        <taxon>malvids</taxon>
        <taxon>Malvales</taxon>
        <taxon>Malvaceae</taxon>
        <taxon>Malvoideae</taxon>
        <taxon>Gossypium</taxon>
    </lineage>
</organism>
<sequence length="515" mass="55166">MEVGRVKKVVYSGRSAISIFIQGNTCMAEVGSHQMSLFQMQLHKLPVLLAVCKILPTIKELGQTLMQVKSVFGVKMFALVVIRIPVPKQTVKQVSKSHQVEQTIMLPIDSLLWKIRKFPGQTKPTLSAEVELISTMAEKRFWMRPPIQMEFEEIGNQRCYQELLDDQWIMKGTKVWEKRGLAILPRAGLAHMRSAEVAIIDFIMSQVRRGYPSHVLTAEIEIVVVIDKYNTEPTIKKKRGRPRKYAPDGNIALQLAPTTQIPTHSANHAGNDSVGLPSVGAAAEPPPKRNRGRPPGSGKRQIDALGGVSGVGFTPHVITVNTGEDIASKITAFSQQGPRTICILSANGAVCNVTLRQSVLSGSMVKFEGRYEIISLSGSFLVSENSGSCNRTGGLNVSLAGSDGRVVGGGVVGALQAASPVQVIVGSFIADGRKQNLDVFKTGPLMPTSNMQNLGGPGTAGSSPSQGGSSESSDENGGSPLNGGAGFYTQLIQPSSKMKQQEALGSWGAITRKAA</sequence>
<dbReference type="Gene3D" id="2.60.40.1170">
    <property type="entry name" value="Mu homology domain, subdomain B"/>
    <property type="match status" value="1"/>
</dbReference>
<keyword evidence="4 6" id="KW-0804">Transcription</keyword>
<keyword evidence="2 6" id="KW-0805">Transcription regulation</keyword>
<dbReference type="GO" id="GO:0003680">
    <property type="term" value="F:minor groove of adenine-thymine-rich DNA binding"/>
    <property type="evidence" value="ECO:0007669"/>
    <property type="project" value="UniProtKB-UniRule"/>
</dbReference>
<gene>
    <name evidence="9" type="ORF">GOBAR_AA04487</name>
</gene>
<dbReference type="InterPro" id="IPR028565">
    <property type="entry name" value="MHD"/>
</dbReference>
<dbReference type="OrthoDB" id="1742671at2759"/>
<dbReference type="SMART" id="SM00384">
    <property type="entry name" value="AT_hook"/>
    <property type="match status" value="2"/>
</dbReference>
<accession>A0A2P5YKJ1</accession>
<comment type="function">
    <text evidence="1 6">Transcription factor that specifically binds AT-rich DNA sequences related to the nuclear matrix attachment regions (MARs).</text>
</comment>
<dbReference type="PANTHER" id="PTHR31500:SF51">
    <property type="entry name" value="AT-HOOK MOTIF NUCLEAR-LOCALIZED PROTEIN 8"/>
    <property type="match status" value="1"/>
</dbReference>
<dbReference type="Pfam" id="PF03479">
    <property type="entry name" value="PCC"/>
    <property type="match status" value="1"/>
</dbReference>
<dbReference type="Proteomes" id="UP000239757">
    <property type="component" value="Unassembled WGS sequence"/>
</dbReference>
<dbReference type="CDD" id="cd11378">
    <property type="entry name" value="DUF296"/>
    <property type="match status" value="1"/>
</dbReference>
<evidence type="ECO:0000256" key="4">
    <source>
        <dbReference type="ARBA" id="ARBA00023163"/>
    </source>
</evidence>
<dbReference type="EMBL" id="KZ663067">
    <property type="protein sequence ID" value="PPS16109.1"/>
    <property type="molecule type" value="Genomic_DNA"/>
</dbReference>
<comment type="subcellular location">
    <subcellularLocation>
        <location evidence="6">Nucleus</location>
    </subcellularLocation>
</comment>
<reference evidence="9 10" key="1">
    <citation type="submission" date="2015-01" db="EMBL/GenBank/DDBJ databases">
        <title>Genome of allotetraploid Gossypium barbadense reveals genomic plasticity and fiber elongation in cotton evolution.</title>
        <authorList>
            <person name="Chen X."/>
            <person name="Liu X."/>
            <person name="Zhao B."/>
            <person name="Zheng H."/>
            <person name="Hu Y."/>
            <person name="Lu G."/>
            <person name="Yang C."/>
            <person name="Chen J."/>
            <person name="Shan C."/>
            <person name="Zhang L."/>
            <person name="Zhou Y."/>
            <person name="Wang L."/>
            <person name="Guo W."/>
            <person name="Bai Y."/>
            <person name="Ruan J."/>
            <person name="Shangguan X."/>
            <person name="Mao Y."/>
            <person name="Jiang J."/>
            <person name="Zhu Y."/>
            <person name="Lei J."/>
            <person name="Kang H."/>
            <person name="Chen S."/>
            <person name="He X."/>
            <person name="Wang R."/>
            <person name="Wang Y."/>
            <person name="Chen J."/>
            <person name="Wang L."/>
            <person name="Yu S."/>
            <person name="Wang B."/>
            <person name="Wei J."/>
            <person name="Song S."/>
            <person name="Lu X."/>
            <person name="Gao Z."/>
            <person name="Gu W."/>
            <person name="Deng X."/>
            <person name="Ma D."/>
            <person name="Wang S."/>
            <person name="Liang W."/>
            <person name="Fang L."/>
            <person name="Cai C."/>
            <person name="Zhu X."/>
            <person name="Zhou B."/>
            <person name="Zhang Y."/>
            <person name="Chen Z."/>
            <person name="Xu S."/>
            <person name="Zhu R."/>
            <person name="Wang S."/>
            <person name="Zhang T."/>
            <person name="Zhao G."/>
        </authorList>
    </citation>
    <scope>NUCLEOTIDE SEQUENCE [LARGE SCALE GENOMIC DNA]</scope>
    <source>
        <strain evidence="10">cv. Xinhai21</strain>
        <tissue evidence="9">Leaf</tissue>
    </source>
</reference>
<protein>
    <recommendedName>
        <fullName evidence="6">AT-hook motif nuclear-localized protein</fullName>
    </recommendedName>
</protein>
<dbReference type="Gene3D" id="3.30.1330.80">
    <property type="entry name" value="Hypothetical protein, similar to alpha- acetolactate decarboxylase, domain 2"/>
    <property type="match status" value="1"/>
</dbReference>
<feature type="region of interest" description="Disordered" evidence="7">
    <location>
        <begin position="441"/>
        <end position="492"/>
    </location>
</feature>
<evidence type="ECO:0000256" key="6">
    <source>
        <dbReference type="RuleBase" id="RU367031"/>
    </source>
</evidence>
<dbReference type="SUPFAM" id="SSF117856">
    <property type="entry name" value="AF0104/ALDC/Ptd012-like"/>
    <property type="match status" value="1"/>
</dbReference>
<evidence type="ECO:0000259" key="8">
    <source>
        <dbReference type="PROSITE" id="PS51742"/>
    </source>
</evidence>
<feature type="compositionally biased region" description="Low complexity" evidence="7">
    <location>
        <begin position="460"/>
        <end position="479"/>
    </location>
</feature>
<dbReference type="PANTHER" id="PTHR31500">
    <property type="entry name" value="AT-HOOK MOTIF NUCLEAR-LOCALIZED PROTEIN 9"/>
    <property type="match status" value="1"/>
</dbReference>